<gene>
    <name evidence="2" type="ORF">JYZ213_LOCUS11989</name>
    <name evidence="3" type="ORF">OXD698_LOCUS31940</name>
</gene>
<dbReference type="EMBL" id="CAJNOG010000092">
    <property type="protein sequence ID" value="CAF0927814.1"/>
    <property type="molecule type" value="Genomic_DNA"/>
</dbReference>
<dbReference type="Proteomes" id="UP000663844">
    <property type="component" value="Unassembled WGS sequence"/>
</dbReference>
<evidence type="ECO:0000256" key="1">
    <source>
        <dbReference type="SAM" id="MobiDB-lite"/>
    </source>
</evidence>
<evidence type="ECO:0000313" key="4">
    <source>
        <dbReference type="Proteomes" id="UP000663844"/>
    </source>
</evidence>
<evidence type="ECO:0000313" key="2">
    <source>
        <dbReference type="EMBL" id="CAF0927814.1"/>
    </source>
</evidence>
<dbReference type="Proteomes" id="UP000663845">
    <property type="component" value="Unassembled WGS sequence"/>
</dbReference>
<protein>
    <submittedName>
        <fullName evidence="3">Uncharacterized protein</fullName>
    </submittedName>
</protein>
<reference evidence="3" key="1">
    <citation type="submission" date="2021-02" db="EMBL/GenBank/DDBJ databases">
        <authorList>
            <person name="Nowell W R."/>
        </authorList>
    </citation>
    <scope>NUCLEOTIDE SEQUENCE</scope>
</reference>
<proteinExistence type="predicted"/>
<dbReference type="EMBL" id="CAJOAZ010004044">
    <property type="protein sequence ID" value="CAF4041270.1"/>
    <property type="molecule type" value="Genomic_DNA"/>
</dbReference>
<evidence type="ECO:0000313" key="3">
    <source>
        <dbReference type="EMBL" id="CAF4041270.1"/>
    </source>
</evidence>
<organism evidence="3 4">
    <name type="scientific">Adineta steineri</name>
    <dbReference type="NCBI Taxonomy" id="433720"/>
    <lineage>
        <taxon>Eukaryota</taxon>
        <taxon>Metazoa</taxon>
        <taxon>Spiralia</taxon>
        <taxon>Gnathifera</taxon>
        <taxon>Rotifera</taxon>
        <taxon>Eurotatoria</taxon>
        <taxon>Bdelloidea</taxon>
        <taxon>Adinetida</taxon>
        <taxon>Adinetidae</taxon>
        <taxon>Adineta</taxon>
    </lineage>
</organism>
<feature type="region of interest" description="Disordered" evidence="1">
    <location>
        <begin position="1"/>
        <end position="51"/>
    </location>
</feature>
<accession>A0A819R796</accession>
<name>A0A819R796_9BILA</name>
<dbReference type="AlphaFoldDB" id="A0A819R796"/>
<comment type="caution">
    <text evidence="3">The sequence shown here is derived from an EMBL/GenBank/DDBJ whole genome shotgun (WGS) entry which is preliminary data.</text>
</comment>
<sequence>MSQRHYSSSSAPTMPAYTGSQRTVTGTISPQSATTHVTGNTNSTSSQLSQPYYDNARYVTYGSTYNNNTGSATTGYGATGSATTGYGATGSATTGYGATGSATTGYGTTGYGTTGYGTTGYGTTGYGTTGHGTTGSTYNYHHRRH</sequence>